<reference evidence="3" key="1">
    <citation type="submission" date="2017-09" db="EMBL/GenBank/DDBJ databases">
        <title>Depth-based differentiation of microbial function through sediment-hosted aquifers and enrichment of novel symbionts in the deep terrestrial subsurface.</title>
        <authorList>
            <person name="Probst A.J."/>
            <person name="Ladd B."/>
            <person name="Jarett J.K."/>
            <person name="Geller-Mcgrath D.E."/>
            <person name="Sieber C.M.K."/>
            <person name="Emerson J.B."/>
            <person name="Anantharaman K."/>
            <person name="Thomas B.C."/>
            <person name="Malmstrom R."/>
            <person name="Stieglmeier M."/>
            <person name="Klingl A."/>
            <person name="Woyke T."/>
            <person name="Ryan C.M."/>
            <person name="Banfield J.F."/>
        </authorList>
    </citation>
    <scope>NUCLEOTIDE SEQUENCE [LARGE SCALE GENOMIC DNA]</scope>
</reference>
<comment type="caution">
    <text evidence="2">The sequence shown here is derived from an EMBL/GenBank/DDBJ whole genome shotgun (WGS) entry which is preliminary data.</text>
</comment>
<proteinExistence type="predicted"/>
<accession>A0A2M6XB38</accession>
<feature type="transmembrane region" description="Helical" evidence="1">
    <location>
        <begin position="66"/>
        <end position="96"/>
    </location>
</feature>
<keyword evidence="1" id="KW-1133">Transmembrane helix</keyword>
<feature type="transmembrane region" description="Helical" evidence="1">
    <location>
        <begin position="161"/>
        <end position="188"/>
    </location>
</feature>
<feature type="transmembrane region" description="Helical" evidence="1">
    <location>
        <begin position="200"/>
        <end position="223"/>
    </location>
</feature>
<feature type="transmembrane region" description="Helical" evidence="1">
    <location>
        <begin position="12"/>
        <end position="31"/>
    </location>
</feature>
<evidence type="ECO:0000313" key="3">
    <source>
        <dbReference type="Proteomes" id="UP000231214"/>
    </source>
</evidence>
<dbReference type="Proteomes" id="UP000231214">
    <property type="component" value="Unassembled WGS sequence"/>
</dbReference>
<dbReference type="AlphaFoldDB" id="A0A2M6XB38"/>
<sequence length="489" mass="55788">MDGQKLSKFFSRWWLVLILIATALLRFPSLFEPFTYGDEGIYLTLGQALRKGLVFYRDIHDNKPPLLYLLAAVSGSFGHFRLLLFFWSFLTILVFYELCLQLFAKNRRAVATATTILAVLTSLHTFEGNVANAENFMMLPTLFGFYLFVKIRSQPAAFLPWLAIGSLFGLATLFKVPAAFDFIALLALYTTVNRKIKTKFFQNGLFLTAGFSLPILFSFAYYAAKNSLPAYWIAAFSQNLPYLSSWGSDQPQAGSLPIALLTRAGLLAMVVGLIFWQRQKISLAASLAIFWFGFSLFAALLSGRPYPHYLLQTIPPLSLTWGLIFAKKNFAKLIPIGLTLTLITSFLTFKFWHYPNWSYYQNFYQYALGGKDKQAYWLKFGDHTVAIYELARYLQTHTQPEEKIFIWSNQPSVYVLAKRLPVGRYCTAYHIQDFDKQGTSLRQVSAQPPRFVVVEKSLPYPALEALLQTNYLFDQQFGPFAVYHRVITG</sequence>
<gene>
    <name evidence="2" type="ORF">COT66_01080</name>
</gene>
<keyword evidence="1" id="KW-0472">Membrane</keyword>
<dbReference type="EMBL" id="PEZK01000019">
    <property type="protein sequence ID" value="PIU02282.1"/>
    <property type="molecule type" value="Genomic_DNA"/>
</dbReference>
<keyword evidence="1" id="KW-0812">Transmembrane</keyword>
<organism evidence="2 3">
    <name type="scientific">Candidatus Shapirobacteria bacterium CG09_land_8_20_14_0_10_49_15</name>
    <dbReference type="NCBI Taxonomy" id="1974482"/>
    <lineage>
        <taxon>Bacteria</taxon>
        <taxon>Candidatus Shapironibacteriota</taxon>
    </lineage>
</organism>
<protein>
    <submittedName>
        <fullName evidence="2">Uncharacterized protein</fullName>
    </submittedName>
</protein>
<evidence type="ECO:0000313" key="2">
    <source>
        <dbReference type="EMBL" id="PIU02282.1"/>
    </source>
</evidence>
<feature type="transmembrane region" description="Helical" evidence="1">
    <location>
        <begin position="254"/>
        <end position="276"/>
    </location>
</feature>
<feature type="transmembrane region" description="Helical" evidence="1">
    <location>
        <begin position="108"/>
        <end position="126"/>
    </location>
</feature>
<feature type="transmembrane region" description="Helical" evidence="1">
    <location>
        <begin position="283"/>
        <end position="303"/>
    </location>
</feature>
<name>A0A2M6XB38_9BACT</name>
<feature type="transmembrane region" description="Helical" evidence="1">
    <location>
        <begin position="333"/>
        <end position="352"/>
    </location>
</feature>
<evidence type="ECO:0000256" key="1">
    <source>
        <dbReference type="SAM" id="Phobius"/>
    </source>
</evidence>